<evidence type="ECO:0000259" key="1">
    <source>
        <dbReference type="PROSITE" id="PS51910"/>
    </source>
</evidence>
<comment type="caution">
    <text evidence="2">The sequence shown here is derived from an EMBL/GenBank/DDBJ whole genome shotgun (WGS) entry which is preliminary data.</text>
</comment>
<feature type="domain" description="GH18" evidence="1">
    <location>
        <begin position="1"/>
        <end position="95"/>
    </location>
</feature>
<gene>
    <name evidence="2" type="ORF">HII31_04790</name>
</gene>
<dbReference type="InterPro" id="IPR001223">
    <property type="entry name" value="Glyco_hydro18_cat"/>
</dbReference>
<dbReference type="InterPro" id="IPR017853">
    <property type="entry name" value="GH"/>
</dbReference>
<organism evidence="2 3">
    <name type="scientific">Pseudocercospora fuligena</name>
    <dbReference type="NCBI Taxonomy" id="685502"/>
    <lineage>
        <taxon>Eukaryota</taxon>
        <taxon>Fungi</taxon>
        <taxon>Dikarya</taxon>
        <taxon>Ascomycota</taxon>
        <taxon>Pezizomycotina</taxon>
        <taxon>Dothideomycetes</taxon>
        <taxon>Dothideomycetidae</taxon>
        <taxon>Mycosphaerellales</taxon>
        <taxon>Mycosphaerellaceae</taxon>
        <taxon>Pseudocercospora</taxon>
    </lineage>
</organism>
<dbReference type="Proteomes" id="UP000660729">
    <property type="component" value="Unassembled WGS sequence"/>
</dbReference>
<dbReference type="PANTHER" id="PTHR11177:SF317">
    <property type="entry name" value="CHITINASE 12-RELATED"/>
    <property type="match status" value="1"/>
</dbReference>
<dbReference type="GO" id="GO:0005975">
    <property type="term" value="P:carbohydrate metabolic process"/>
    <property type="evidence" value="ECO:0007669"/>
    <property type="project" value="InterPro"/>
</dbReference>
<dbReference type="InterPro" id="IPR050314">
    <property type="entry name" value="Glycosyl_Hydrlase_18"/>
</dbReference>
<dbReference type="GO" id="GO:0008061">
    <property type="term" value="F:chitin binding"/>
    <property type="evidence" value="ECO:0007669"/>
    <property type="project" value="TreeGrafter"/>
</dbReference>
<evidence type="ECO:0000313" key="3">
    <source>
        <dbReference type="Proteomes" id="UP000660729"/>
    </source>
</evidence>
<dbReference type="EMBL" id="JABCIY010000070">
    <property type="protein sequence ID" value="KAF7193900.1"/>
    <property type="molecule type" value="Genomic_DNA"/>
</dbReference>
<dbReference type="PROSITE" id="PS51910">
    <property type="entry name" value="GH18_2"/>
    <property type="match status" value="1"/>
</dbReference>
<proteinExistence type="predicted"/>
<dbReference type="SUPFAM" id="SSF51445">
    <property type="entry name" value="(Trans)glycosidases"/>
    <property type="match status" value="1"/>
</dbReference>
<dbReference type="OrthoDB" id="76388at2759"/>
<dbReference type="GO" id="GO:0005576">
    <property type="term" value="C:extracellular region"/>
    <property type="evidence" value="ECO:0007669"/>
    <property type="project" value="TreeGrafter"/>
</dbReference>
<keyword evidence="3" id="KW-1185">Reference proteome</keyword>
<dbReference type="Gene3D" id="3.20.20.80">
    <property type="entry name" value="Glycosidases"/>
    <property type="match status" value="1"/>
</dbReference>
<dbReference type="PANTHER" id="PTHR11177">
    <property type="entry name" value="CHITINASE"/>
    <property type="match status" value="1"/>
</dbReference>
<protein>
    <submittedName>
        <fullName evidence="2">Endochitinase B</fullName>
    </submittedName>
</protein>
<sequence length="125" mass="13636">MAYDYAGSWDVVTGHQSNLYSSPSNPASTPFNTEQAVQYYLSQGVKAEKLAAEVKVEYVKEKGLGGAMWWEASGDRPISDEGSLIGTVTKGLEKLEMSLNVLEYPDSNYDNLRGGMSGETMKAKL</sequence>
<name>A0A8H6VJF8_9PEZI</name>
<dbReference type="GO" id="GO:0006032">
    <property type="term" value="P:chitin catabolic process"/>
    <property type="evidence" value="ECO:0007669"/>
    <property type="project" value="TreeGrafter"/>
</dbReference>
<dbReference type="GO" id="GO:0004568">
    <property type="term" value="F:chitinase activity"/>
    <property type="evidence" value="ECO:0007669"/>
    <property type="project" value="TreeGrafter"/>
</dbReference>
<dbReference type="Pfam" id="PF00704">
    <property type="entry name" value="Glyco_hydro_18"/>
    <property type="match status" value="1"/>
</dbReference>
<dbReference type="AlphaFoldDB" id="A0A8H6VJF8"/>
<evidence type="ECO:0000313" key="2">
    <source>
        <dbReference type="EMBL" id="KAF7193900.1"/>
    </source>
</evidence>
<accession>A0A8H6VJF8</accession>
<reference evidence="2" key="1">
    <citation type="submission" date="2020-04" db="EMBL/GenBank/DDBJ databases">
        <title>Draft genome resource of the tomato pathogen Pseudocercospora fuligena.</title>
        <authorList>
            <person name="Zaccaron A."/>
        </authorList>
    </citation>
    <scope>NUCLEOTIDE SEQUENCE</scope>
    <source>
        <strain evidence="2">PF001</strain>
    </source>
</reference>